<dbReference type="GO" id="GO:1901255">
    <property type="term" value="P:nucleotide-excision repair involved in interstrand cross-link repair"/>
    <property type="evidence" value="ECO:0007669"/>
    <property type="project" value="TreeGrafter"/>
</dbReference>
<evidence type="ECO:0000256" key="3">
    <source>
        <dbReference type="ARBA" id="ARBA00022722"/>
    </source>
</evidence>
<dbReference type="PANTHER" id="PTHR10150">
    <property type="entry name" value="DNA REPAIR ENDONUCLEASE XPF"/>
    <property type="match status" value="1"/>
</dbReference>
<keyword evidence="7" id="KW-0238">DNA-binding</keyword>
<keyword evidence="8" id="KW-0234">DNA repair</keyword>
<evidence type="ECO:0000259" key="11">
    <source>
        <dbReference type="SMART" id="SM00891"/>
    </source>
</evidence>
<comment type="caution">
    <text evidence="12">The sequence shown here is derived from an EMBL/GenBank/DDBJ whole genome shotgun (WGS) entry which is preliminary data.</text>
</comment>
<evidence type="ECO:0000256" key="4">
    <source>
        <dbReference type="ARBA" id="ARBA00022759"/>
    </source>
</evidence>
<gene>
    <name evidence="12" type="ORF">P43SY_007505</name>
</gene>
<protein>
    <recommendedName>
        <fullName evidence="11">ERCC4 domain-containing protein</fullName>
    </recommendedName>
</protein>
<evidence type="ECO:0000256" key="2">
    <source>
        <dbReference type="ARBA" id="ARBA00010015"/>
    </source>
</evidence>
<feature type="domain" description="ERCC4" evidence="11">
    <location>
        <begin position="680"/>
        <end position="760"/>
    </location>
</feature>
<accession>A0AAD5LJ01</accession>
<name>A0AAD5LJ01_PYTIN</name>
<dbReference type="InterPro" id="IPR011335">
    <property type="entry name" value="Restrct_endonuc-II-like"/>
</dbReference>
<dbReference type="GO" id="GO:0000110">
    <property type="term" value="C:nucleotide-excision repair factor 1 complex"/>
    <property type="evidence" value="ECO:0007669"/>
    <property type="project" value="TreeGrafter"/>
</dbReference>
<dbReference type="Gene3D" id="3.40.50.10130">
    <property type="match status" value="1"/>
</dbReference>
<dbReference type="PANTHER" id="PTHR10150:SF0">
    <property type="entry name" value="DNA REPAIR ENDONUCLEASE XPF"/>
    <property type="match status" value="1"/>
</dbReference>
<dbReference type="Gene3D" id="1.10.150.20">
    <property type="entry name" value="5' to 3' exonuclease, C-terminal subdomain"/>
    <property type="match status" value="1"/>
</dbReference>
<reference evidence="12" key="1">
    <citation type="submission" date="2021-12" db="EMBL/GenBank/DDBJ databases">
        <title>Prjna785345.</title>
        <authorList>
            <person name="Rujirawat T."/>
            <person name="Krajaejun T."/>
        </authorList>
    </citation>
    <scope>NUCLEOTIDE SEQUENCE</scope>
    <source>
        <strain evidence="12">Pi057C3</strain>
    </source>
</reference>
<dbReference type="GO" id="GO:0003684">
    <property type="term" value="F:damaged DNA binding"/>
    <property type="evidence" value="ECO:0007669"/>
    <property type="project" value="TreeGrafter"/>
</dbReference>
<dbReference type="GO" id="GO:0003697">
    <property type="term" value="F:single-stranded DNA binding"/>
    <property type="evidence" value="ECO:0007669"/>
    <property type="project" value="TreeGrafter"/>
</dbReference>
<dbReference type="Proteomes" id="UP001209570">
    <property type="component" value="Unassembled WGS sequence"/>
</dbReference>
<dbReference type="CDD" id="cd20078">
    <property type="entry name" value="XPF_nuclease_XPF_euk"/>
    <property type="match status" value="1"/>
</dbReference>
<feature type="region of interest" description="Disordered" evidence="10">
    <location>
        <begin position="474"/>
        <end position="502"/>
    </location>
</feature>
<evidence type="ECO:0000256" key="9">
    <source>
        <dbReference type="ARBA" id="ARBA00023242"/>
    </source>
</evidence>
<keyword evidence="6" id="KW-0378">Hydrolase</keyword>
<dbReference type="FunFam" id="3.40.50.10130:FF:000002">
    <property type="entry name" value="DNA repair endonuclease XPF"/>
    <property type="match status" value="1"/>
</dbReference>
<dbReference type="GO" id="GO:0000712">
    <property type="term" value="P:resolution of meiotic recombination intermediates"/>
    <property type="evidence" value="ECO:0007669"/>
    <property type="project" value="TreeGrafter"/>
</dbReference>
<evidence type="ECO:0000313" key="13">
    <source>
        <dbReference type="Proteomes" id="UP001209570"/>
    </source>
</evidence>
<feature type="compositionally biased region" description="Low complexity" evidence="10">
    <location>
        <begin position="492"/>
        <end position="502"/>
    </location>
</feature>
<dbReference type="GO" id="GO:0000014">
    <property type="term" value="F:single-stranded DNA endodeoxyribonuclease activity"/>
    <property type="evidence" value="ECO:0007669"/>
    <property type="project" value="TreeGrafter"/>
</dbReference>
<keyword evidence="5" id="KW-0227">DNA damage</keyword>
<dbReference type="AlphaFoldDB" id="A0AAD5LJ01"/>
<dbReference type="SUPFAM" id="SSF52980">
    <property type="entry name" value="Restriction endonuclease-like"/>
    <property type="match status" value="1"/>
</dbReference>
<dbReference type="SMART" id="SM00891">
    <property type="entry name" value="ERCC4"/>
    <property type="match status" value="1"/>
</dbReference>
<evidence type="ECO:0000256" key="7">
    <source>
        <dbReference type="ARBA" id="ARBA00023125"/>
    </source>
</evidence>
<evidence type="ECO:0000256" key="6">
    <source>
        <dbReference type="ARBA" id="ARBA00022801"/>
    </source>
</evidence>
<dbReference type="InterPro" id="IPR010994">
    <property type="entry name" value="RuvA_2-like"/>
</dbReference>
<dbReference type="InterPro" id="IPR047520">
    <property type="entry name" value="XPF_nuclease"/>
</dbReference>
<evidence type="ECO:0000256" key="5">
    <source>
        <dbReference type="ARBA" id="ARBA00022763"/>
    </source>
</evidence>
<evidence type="ECO:0000313" key="12">
    <source>
        <dbReference type="EMBL" id="KAJ0402640.1"/>
    </source>
</evidence>
<keyword evidence="9" id="KW-0539">Nucleus</keyword>
<keyword evidence="3" id="KW-0540">Nuclease</keyword>
<keyword evidence="13" id="KW-1185">Reference proteome</keyword>
<proteinExistence type="inferred from homology"/>
<dbReference type="EMBL" id="JAKCXM010000097">
    <property type="protein sequence ID" value="KAJ0402640.1"/>
    <property type="molecule type" value="Genomic_DNA"/>
</dbReference>
<comment type="subcellular location">
    <subcellularLocation>
        <location evidence="1">Nucleus</location>
    </subcellularLocation>
</comment>
<sequence length="917" mass="102029">MDERWLPYERVIVEELQRQDALLVMGKGLGIYRVLAYFVRLYASPQTLVLGLNMSEYAAQFHQLALALGLDRRFLPKVLDARSSVAERMQLYKQGGCCLVTSRILVVDLLNQKLDSKMITGMLVNDAHRVSETSVEAFVLRVYRDANREGFIKAFSDDPVGLSSGFSKMEQVLKQLYLRQVSLYPRFHVEIHECLSRRQPAVYEIDVAFSPRMRTMQEAILVALDATMKELQRSTKALDASELTMERALHKAFGSTIRRQLDPVWHKLPPKTKQLVGDLTTLRQLLSYLPRYDAISFYGFLVNYQTMNGQQRFPSPWLFTEAADRLLLAAKGRLYEAVDRKTQQPVDLRRVGGGDAKNAVMQLTLEGNPKWTALAQILDEVYTETTSSSASSSDEPLGGAQVLIMVKDERTCAQLREFLALGEREMMRRRFGHFVLQREAGMRKAKTGARESRSLEQQFLLDSAAEFRAMLHGDTAPAPKSKAGKSKKRPLPESSSSSAPPMAELASFGMSLDDLERLTTRADQSSGSKRLAGASAASATTLLVPRAEQVVLCTYDQAAQLGAAALLRDLRPRCVVMYDPDVSFIRELEVFHARQPSDAALEVYFMLYADSAEQQTYLSEIRREKRAFEALIHQKAHLMMPANVYDVPYHVKAAQAAQPEYSMDTRTGGAPRARVRPGVRVVVDVREFRSALPSMLHKDGLLVQPVTLEVGDYILSPQICVERKSISDLFGSLNSGRLFNQAESMGRFYELPVLLIEFSQGKAFSLQDASELGSEISATNIVSKLTLLVLHFPQLRLLWSRSPHATVELFRVIKRNQPEPDVAVAAAVGTGTGGDASAADGASTAGGGGASSSSSFYNNNAMDVLRKLPGITDHNYRKVLARVRTLAELSRLSLEELTALLGQVCGKRLHTFFHAAM</sequence>
<comment type="similarity">
    <text evidence="2">Belongs to the XPF family.</text>
</comment>
<dbReference type="Pfam" id="PF02732">
    <property type="entry name" value="ERCC4"/>
    <property type="match status" value="1"/>
</dbReference>
<evidence type="ECO:0000256" key="8">
    <source>
        <dbReference type="ARBA" id="ARBA00023204"/>
    </source>
</evidence>
<dbReference type="GO" id="GO:0000724">
    <property type="term" value="P:double-strand break repair via homologous recombination"/>
    <property type="evidence" value="ECO:0007669"/>
    <property type="project" value="TreeGrafter"/>
</dbReference>
<organism evidence="12 13">
    <name type="scientific">Pythium insidiosum</name>
    <name type="common">Pythiosis disease agent</name>
    <dbReference type="NCBI Taxonomy" id="114742"/>
    <lineage>
        <taxon>Eukaryota</taxon>
        <taxon>Sar</taxon>
        <taxon>Stramenopiles</taxon>
        <taxon>Oomycota</taxon>
        <taxon>Peronosporomycetes</taxon>
        <taxon>Pythiales</taxon>
        <taxon>Pythiaceae</taxon>
        <taxon>Pythium</taxon>
    </lineage>
</organism>
<dbReference type="InterPro" id="IPR006166">
    <property type="entry name" value="ERCC4_domain"/>
</dbReference>
<evidence type="ECO:0000256" key="10">
    <source>
        <dbReference type="SAM" id="MobiDB-lite"/>
    </source>
</evidence>
<keyword evidence="4" id="KW-0255">Endonuclease</keyword>
<dbReference type="SUPFAM" id="SSF47781">
    <property type="entry name" value="RuvA domain 2-like"/>
    <property type="match status" value="1"/>
</dbReference>
<evidence type="ECO:0000256" key="1">
    <source>
        <dbReference type="ARBA" id="ARBA00004123"/>
    </source>
</evidence>